<evidence type="ECO:0000313" key="2">
    <source>
        <dbReference type="Proteomes" id="UP001244341"/>
    </source>
</evidence>
<keyword evidence="2" id="KW-1185">Reference proteome</keyword>
<organism evidence="1 2">
    <name type="scientific">Tetradesmus obliquus</name>
    <name type="common">Green alga</name>
    <name type="synonym">Acutodesmus obliquus</name>
    <dbReference type="NCBI Taxonomy" id="3088"/>
    <lineage>
        <taxon>Eukaryota</taxon>
        <taxon>Viridiplantae</taxon>
        <taxon>Chlorophyta</taxon>
        <taxon>core chlorophytes</taxon>
        <taxon>Chlorophyceae</taxon>
        <taxon>CS clade</taxon>
        <taxon>Sphaeropleales</taxon>
        <taxon>Scenedesmaceae</taxon>
        <taxon>Tetradesmus</taxon>
    </lineage>
</organism>
<dbReference type="InterPro" id="IPR044971">
    <property type="entry name" value="SEP2"/>
</dbReference>
<dbReference type="PANTHER" id="PTHR36490">
    <property type="entry name" value="STRESS ENHANCED PROTEIN 2, CHLOROPLASTIC"/>
    <property type="match status" value="1"/>
</dbReference>
<dbReference type="EMBL" id="CP126218">
    <property type="protein sequence ID" value="WIA20282.1"/>
    <property type="molecule type" value="Genomic_DNA"/>
</dbReference>
<gene>
    <name evidence="1" type="ORF">OEZ85_006115</name>
</gene>
<evidence type="ECO:0000313" key="1">
    <source>
        <dbReference type="EMBL" id="WIA20282.1"/>
    </source>
</evidence>
<protein>
    <submittedName>
        <fullName evidence="1">Uncharacterized protein</fullName>
    </submittedName>
</protein>
<dbReference type="Proteomes" id="UP001244341">
    <property type="component" value="Chromosome 11b"/>
</dbReference>
<dbReference type="PANTHER" id="PTHR36490:SF1">
    <property type="entry name" value="STRESS ENHANCED PROTEIN 2, CHLOROPLASTIC"/>
    <property type="match status" value="1"/>
</dbReference>
<name>A0ABY8UIZ2_TETOB</name>
<proteinExistence type="predicted"/>
<reference evidence="1 2" key="1">
    <citation type="submission" date="2023-05" db="EMBL/GenBank/DDBJ databases">
        <title>A 100% complete, gapless, phased diploid assembly of the Scenedesmus obliquus UTEX 3031 genome.</title>
        <authorList>
            <person name="Biondi T.C."/>
            <person name="Hanschen E.R."/>
            <person name="Kwon T."/>
            <person name="Eng W."/>
            <person name="Kruse C.P.S."/>
            <person name="Koehler S.I."/>
            <person name="Kunde Y."/>
            <person name="Gleasner C.D."/>
            <person name="You Mak K.T."/>
            <person name="Polle J."/>
            <person name="Hovde B.T."/>
            <person name="Starkenburg S.R."/>
        </authorList>
    </citation>
    <scope>NUCLEOTIDE SEQUENCE [LARGE SCALE GENOMIC DNA]</scope>
    <source>
        <strain evidence="1 2">DOE0152z</strain>
    </source>
</reference>
<accession>A0ABY8UIZ2</accession>
<sequence>MMMTMSNSIQTRQHKLGQFKQAAAAAAPRVVARSSRRQQPITQAILTTIPRVSERSGDSSDSGRSAGSLRVMSLISSLVDIEAQVQQFETVAGRSAMIGFFVALGAELATEQSIFSSVSPSEAVTASAVLLGSILLAAAAAAINKRQNLGVEVKEAVITSLTAVQRSAASVTGKQVDGAVDNVLSKVFDMGVIYSLLADDDIM</sequence>